<feature type="region of interest" description="Disordered" evidence="1">
    <location>
        <begin position="47"/>
        <end position="90"/>
    </location>
</feature>
<proteinExistence type="predicted"/>
<keyword evidence="3" id="KW-1185">Reference proteome</keyword>
<evidence type="ECO:0000313" key="2">
    <source>
        <dbReference type="EMBL" id="BBX57590.1"/>
    </source>
</evidence>
<name>A0A7I7LD76_9MYCO</name>
<accession>A0A7I7LD76</accession>
<organism evidence="2 3">
    <name type="scientific">Mycobacterium shottsii</name>
    <dbReference type="NCBI Taxonomy" id="133549"/>
    <lineage>
        <taxon>Bacteria</taxon>
        <taxon>Bacillati</taxon>
        <taxon>Actinomycetota</taxon>
        <taxon>Actinomycetes</taxon>
        <taxon>Mycobacteriales</taxon>
        <taxon>Mycobacteriaceae</taxon>
        <taxon>Mycobacterium</taxon>
        <taxon>Mycobacterium ulcerans group</taxon>
    </lineage>
</organism>
<reference evidence="2 3" key="1">
    <citation type="journal article" date="2019" name="Emerg. Microbes Infect.">
        <title>Comprehensive subspecies identification of 175 nontuberculous mycobacteria species based on 7547 genomic profiles.</title>
        <authorList>
            <person name="Matsumoto Y."/>
            <person name="Kinjo T."/>
            <person name="Motooka D."/>
            <person name="Nabeya D."/>
            <person name="Jung N."/>
            <person name="Uechi K."/>
            <person name="Horii T."/>
            <person name="Iida T."/>
            <person name="Fujita J."/>
            <person name="Nakamura S."/>
        </authorList>
    </citation>
    <scope>NUCLEOTIDE SEQUENCE [LARGE SCALE GENOMIC DNA]</scope>
    <source>
        <strain evidence="2 3">JCM 12657</strain>
    </source>
</reference>
<evidence type="ECO:0000256" key="1">
    <source>
        <dbReference type="SAM" id="MobiDB-lite"/>
    </source>
</evidence>
<dbReference type="Proteomes" id="UP000467164">
    <property type="component" value="Chromosome"/>
</dbReference>
<feature type="region of interest" description="Disordered" evidence="1">
    <location>
        <begin position="1"/>
        <end position="34"/>
    </location>
</feature>
<dbReference type="EMBL" id="AP022572">
    <property type="protein sequence ID" value="BBX57590.1"/>
    <property type="molecule type" value="Genomic_DNA"/>
</dbReference>
<sequence length="90" mass="8932">MGVIGTGQVGHGGSGKHPDAQGVDTLTGQARDDGGLEHFATCSRIAANHGDSPARSGRTGQVLRGSGAKSQGQLGGQFAIRDPAHSVGAE</sequence>
<feature type="compositionally biased region" description="Gly residues" evidence="1">
    <location>
        <begin position="1"/>
        <end position="15"/>
    </location>
</feature>
<dbReference type="AlphaFoldDB" id="A0A7I7LD76"/>
<protein>
    <submittedName>
        <fullName evidence="2">Uncharacterized protein</fullName>
    </submittedName>
</protein>
<dbReference type="KEGG" id="msho:MSHO_29350"/>
<gene>
    <name evidence="2" type="ORF">MSHO_29350</name>
</gene>
<evidence type="ECO:0000313" key="3">
    <source>
        <dbReference type="Proteomes" id="UP000467164"/>
    </source>
</evidence>